<reference evidence="3" key="1">
    <citation type="journal article" date="2019" name="Int. J. Syst. Evol. Microbiol.">
        <title>The Global Catalogue of Microorganisms (GCM) 10K type strain sequencing project: providing services to taxonomists for standard genome sequencing and annotation.</title>
        <authorList>
            <consortium name="The Broad Institute Genomics Platform"/>
            <consortium name="The Broad Institute Genome Sequencing Center for Infectious Disease"/>
            <person name="Wu L."/>
            <person name="Ma J."/>
        </authorList>
    </citation>
    <scope>NUCLEOTIDE SEQUENCE [LARGE SCALE GENOMIC DNA]</scope>
    <source>
        <strain evidence="3">TISTR 2466</strain>
    </source>
</reference>
<gene>
    <name evidence="2" type="ORF">ACFSUE_21605</name>
</gene>
<feature type="chain" id="PRO_5046952229" evidence="1">
    <location>
        <begin position="30"/>
        <end position="194"/>
    </location>
</feature>
<sequence>MTKKFLKIIVTFSLLLTVFSFYNFKDAHAENSDPSQHIINNYTSEPTKEEIVESGYIIVDGEPSENSPSQFHTLIAIPVGSDYGHTWKYVSTYKGDSKTTDKITELVKRLSVAVIPLVPKGISTQVKTLISVVSQPLFDTFYNPPKTQYYTTKYYYDEDYYHVYSKIVLKVYSNKSRTKLIKTKTAYSQNIKRH</sequence>
<organism evidence="2 3">
    <name type="scientific">Sporolactobacillus shoreicorticis</name>
    <dbReference type="NCBI Taxonomy" id="1923877"/>
    <lineage>
        <taxon>Bacteria</taxon>
        <taxon>Bacillati</taxon>
        <taxon>Bacillota</taxon>
        <taxon>Bacilli</taxon>
        <taxon>Bacillales</taxon>
        <taxon>Sporolactobacillaceae</taxon>
        <taxon>Sporolactobacillus</taxon>
    </lineage>
</organism>
<keyword evidence="3" id="KW-1185">Reference proteome</keyword>
<accession>A0ABW5S8V4</accession>
<evidence type="ECO:0000256" key="1">
    <source>
        <dbReference type="SAM" id="SignalP"/>
    </source>
</evidence>
<feature type="signal peptide" evidence="1">
    <location>
        <begin position="1"/>
        <end position="29"/>
    </location>
</feature>
<dbReference type="RefSeq" id="WP_253065648.1">
    <property type="nucleotide sequence ID" value="NZ_JAMXWM010000058.1"/>
</dbReference>
<name>A0ABW5S8V4_9BACL</name>
<evidence type="ECO:0000313" key="2">
    <source>
        <dbReference type="EMBL" id="MFD2696198.1"/>
    </source>
</evidence>
<proteinExistence type="predicted"/>
<protein>
    <submittedName>
        <fullName evidence="2">Uncharacterized protein</fullName>
    </submittedName>
</protein>
<comment type="caution">
    <text evidence="2">The sequence shown here is derived from an EMBL/GenBank/DDBJ whole genome shotgun (WGS) entry which is preliminary data.</text>
</comment>
<keyword evidence="1" id="KW-0732">Signal</keyword>
<evidence type="ECO:0000313" key="3">
    <source>
        <dbReference type="Proteomes" id="UP001597399"/>
    </source>
</evidence>
<dbReference type="EMBL" id="JBHUMQ010000064">
    <property type="protein sequence ID" value="MFD2696198.1"/>
    <property type="molecule type" value="Genomic_DNA"/>
</dbReference>
<dbReference type="Proteomes" id="UP001597399">
    <property type="component" value="Unassembled WGS sequence"/>
</dbReference>